<evidence type="ECO:0000256" key="1">
    <source>
        <dbReference type="ARBA" id="ARBA00022679"/>
    </source>
</evidence>
<dbReference type="GO" id="GO:0016757">
    <property type="term" value="F:glycosyltransferase activity"/>
    <property type="evidence" value="ECO:0007669"/>
    <property type="project" value="InterPro"/>
</dbReference>
<proteinExistence type="predicted"/>
<evidence type="ECO:0000313" key="5">
    <source>
        <dbReference type="Proteomes" id="UP000222564"/>
    </source>
</evidence>
<dbReference type="SUPFAM" id="SSF53756">
    <property type="entry name" value="UDP-Glycosyltransferase/glycogen phosphorylase"/>
    <property type="match status" value="2"/>
</dbReference>
<dbReference type="RefSeq" id="WP_143338386.1">
    <property type="nucleotide sequence ID" value="NZ_AWQQ01000010.1"/>
</dbReference>
<dbReference type="Pfam" id="PF00534">
    <property type="entry name" value="Glycos_transf_1"/>
    <property type="match status" value="1"/>
</dbReference>
<dbReference type="Proteomes" id="UP000222564">
    <property type="component" value="Unassembled WGS sequence"/>
</dbReference>
<evidence type="ECO:0008006" key="6">
    <source>
        <dbReference type="Google" id="ProtNLM"/>
    </source>
</evidence>
<dbReference type="PANTHER" id="PTHR46401">
    <property type="entry name" value="GLYCOSYLTRANSFERASE WBBK-RELATED"/>
    <property type="match status" value="1"/>
</dbReference>
<dbReference type="EMBL" id="AWQQ01000010">
    <property type="protein sequence ID" value="PHJ39767.1"/>
    <property type="molecule type" value="Genomic_DNA"/>
</dbReference>
<dbReference type="InterPro" id="IPR028098">
    <property type="entry name" value="Glyco_trans_4-like_N"/>
</dbReference>
<comment type="caution">
    <text evidence="4">The sequence shown here is derived from an EMBL/GenBank/DDBJ whole genome shotgun (WGS) entry which is preliminary data.</text>
</comment>
<dbReference type="InterPro" id="IPR001296">
    <property type="entry name" value="Glyco_trans_1"/>
</dbReference>
<dbReference type="FunFam" id="3.40.50.2000:FF:000119">
    <property type="entry name" value="Glycosyl transferase group 1"/>
    <property type="match status" value="1"/>
</dbReference>
<feature type="domain" description="Glycosyltransferase subfamily 4-like N-terminal" evidence="3">
    <location>
        <begin position="19"/>
        <end position="194"/>
    </location>
</feature>
<evidence type="ECO:0000259" key="3">
    <source>
        <dbReference type="Pfam" id="PF13439"/>
    </source>
</evidence>
<dbReference type="OrthoDB" id="9797829at2"/>
<accession>A0A2C6MBH2</accession>
<sequence>MRIVLDLQGAQTTGSRHRGIGRYTLSLAQAIARQAGEHEVIIALNGLFPDTVEPIRAAFDGLLPQENILVWQAPGPVRELEPANTWRRQAAERLREAFLASLKPDVVWVSSLFEGLVDDSVTSIGTFTNLPTAVTIYDLIPLLHREHYLQNPGVEAWYLRKLDHMRRAHLWLAISESSRREGINCLGLPEELVVNISSAADARFRPVQLPADRAEYLCQRYGLVRPFVMYTGGIDYRKNIERLIRAYAGLPEGIRKAHQLAIVCSVQPTDKAVLERLALSQGLAAGEVVFTGFVPDEDLLALYNLCKLFVFPSWHEGFGLPALEAMACGAAVIGANTSSLPEVIGRADALFDPFDEASITAKMQHVLIDEDLRADLQRHGLEQAGKFSWESTARRVLDAFERLQRARQPDRGRVFCCKPTRPRLAYVSPLPPEKSGIADYSAELLPELSRHYEIDVIVEQPEVADPWIKANCSVRSSAWFADNAWRYDRLLYHFGNSPFHQHMFGLLEQHPGVVVLHDFYLSGVLAYLETHGIIPRSWSQALYLSHGYYAVLERFQSGDTADVVWQYPCNLAVLQQALGVIVHSHFSRKLAVNWYGQELANNWQVIPLLRLRHTD</sequence>
<evidence type="ECO:0000259" key="2">
    <source>
        <dbReference type="Pfam" id="PF00534"/>
    </source>
</evidence>
<evidence type="ECO:0000313" key="4">
    <source>
        <dbReference type="EMBL" id="PHJ39767.1"/>
    </source>
</evidence>
<dbReference type="CDD" id="cd03809">
    <property type="entry name" value="GT4_MtfB-like"/>
    <property type="match status" value="1"/>
</dbReference>
<organism evidence="4 5">
    <name type="scientific">Desulforamulus profundi</name>
    <dbReference type="NCBI Taxonomy" id="1383067"/>
    <lineage>
        <taxon>Bacteria</taxon>
        <taxon>Bacillati</taxon>
        <taxon>Bacillota</taxon>
        <taxon>Clostridia</taxon>
        <taxon>Eubacteriales</taxon>
        <taxon>Peptococcaceae</taxon>
        <taxon>Desulforamulus</taxon>
    </lineage>
</organism>
<dbReference type="PANTHER" id="PTHR46401:SF2">
    <property type="entry name" value="GLYCOSYLTRANSFERASE WBBK-RELATED"/>
    <property type="match status" value="1"/>
</dbReference>
<dbReference type="AlphaFoldDB" id="A0A2C6MBH2"/>
<dbReference type="GO" id="GO:0009103">
    <property type="term" value="P:lipopolysaccharide biosynthetic process"/>
    <property type="evidence" value="ECO:0007669"/>
    <property type="project" value="TreeGrafter"/>
</dbReference>
<name>A0A2C6MBH2_9FIRM</name>
<feature type="domain" description="Glycosyl transferase family 1" evidence="2">
    <location>
        <begin position="226"/>
        <end position="380"/>
    </location>
</feature>
<keyword evidence="5" id="KW-1185">Reference proteome</keyword>
<dbReference type="Gene3D" id="3.40.50.2000">
    <property type="entry name" value="Glycogen Phosphorylase B"/>
    <property type="match status" value="2"/>
</dbReference>
<gene>
    <name evidence="4" type="ORF">P378_01490</name>
</gene>
<reference evidence="4 5" key="1">
    <citation type="submission" date="2013-09" db="EMBL/GenBank/DDBJ databases">
        <title>Biodegradation of hydrocarbons in the deep terrestrial subsurface : characterization of a microbial consortium composed of two Desulfotomaculum species originating from a deep geological formation.</title>
        <authorList>
            <person name="Aullo T."/>
            <person name="Berlendis S."/>
            <person name="Lascourreges J.-F."/>
            <person name="Dessort D."/>
            <person name="Saint-Laurent S."/>
            <person name="Schraauwers B."/>
            <person name="Mas J."/>
            <person name="Magot M."/>
            <person name="Ranchou-Peyruse A."/>
        </authorList>
    </citation>
    <scope>NUCLEOTIDE SEQUENCE [LARGE SCALE GENOMIC DNA]</scope>
    <source>
        <strain evidence="4 5">Bs107</strain>
    </source>
</reference>
<keyword evidence="1" id="KW-0808">Transferase</keyword>
<dbReference type="Pfam" id="PF13439">
    <property type="entry name" value="Glyco_transf_4"/>
    <property type="match status" value="1"/>
</dbReference>
<protein>
    <recommendedName>
        <fullName evidence="6">Glycosyl transferase family 1</fullName>
    </recommendedName>
</protein>